<dbReference type="OrthoDB" id="1147817at2"/>
<dbReference type="Proteomes" id="UP000217250">
    <property type="component" value="Chromosome"/>
</dbReference>
<dbReference type="KEGG" id="cgh:CGC50_05400"/>
<organism evidence="1 2">
    <name type="scientific">Capnocytophaga gingivalis</name>
    <dbReference type="NCBI Taxonomy" id="1017"/>
    <lineage>
        <taxon>Bacteria</taxon>
        <taxon>Pseudomonadati</taxon>
        <taxon>Bacteroidota</taxon>
        <taxon>Flavobacteriia</taxon>
        <taxon>Flavobacteriales</taxon>
        <taxon>Flavobacteriaceae</taxon>
        <taxon>Capnocytophaga</taxon>
    </lineage>
</organism>
<dbReference type="Pfam" id="PF19777">
    <property type="entry name" value="DUF6263"/>
    <property type="match status" value="1"/>
</dbReference>
<dbReference type="RefSeq" id="WP_095910002.1">
    <property type="nucleotide sequence ID" value="NZ_CP022386.1"/>
</dbReference>
<dbReference type="EMBL" id="CP022386">
    <property type="protein sequence ID" value="ATA86653.1"/>
    <property type="molecule type" value="Genomic_DNA"/>
</dbReference>
<proteinExistence type="predicted"/>
<dbReference type="GeneID" id="84808000"/>
<gene>
    <name evidence="1" type="ORF">CGC50_05400</name>
</gene>
<name>A0A250FNJ1_9FLAO</name>
<reference evidence="2" key="1">
    <citation type="submission" date="2017-06" db="EMBL/GenBank/DDBJ databases">
        <title>Capnocytophaga spp. assemblies.</title>
        <authorList>
            <person name="Gulvik C.A."/>
        </authorList>
    </citation>
    <scope>NUCLEOTIDE SEQUENCE [LARGE SCALE GENOMIC DNA]</scope>
    <source>
        <strain evidence="2">H1496</strain>
    </source>
</reference>
<accession>A0A250FNJ1</accession>
<evidence type="ECO:0000313" key="2">
    <source>
        <dbReference type="Proteomes" id="UP000217250"/>
    </source>
</evidence>
<sequence length="305" mass="34674">MKKYLLFLLPILGYSQAIDLSLSLKNKEKYVHKISSEVSSTQQIDGAQVETKALSRMRIRYTFGKEDKLIYPMTLRYEEASLEVSTKVNGKEMPLEKIPDYTNQAAKELLEQPLKGELSTKGKIVKIEPLQPLVERAMRTLEKKHAKNNPLTSFEKQQIQMQLEAAFSETTLQSNLSNVLSILPRQRVAIGDSWEISSFLSKEMNVPIKTRYTLVEALNGQLHIQGKSVIATDKQKVILQQGQYVFFTMQGQVDIDIWLDAQTKWILKATALQTLKGETEVEGDLSHQKGKVIPFESQSKIMIND</sequence>
<evidence type="ECO:0000313" key="1">
    <source>
        <dbReference type="EMBL" id="ATA86653.1"/>
    </source>
</evidence>
<dbReference type="AlphaFoldDB" id="A0A250FNJ1"/>
<dbReference type="InterPro" id="IPR046230">
    <property type="entry name" value="DUF6263"/>
</dbReference>
<protein>
    <submittedName>
        <fullName evidence="1">Uncharacterized protein</fullName>
    </submittedName>
</protein>